<feature type="domain" description="Impact N-terminal" evidence="2">
    <location>
        <begin position="4"/>
        <end position="110"/>
    </location>
</feature>
<dbReference type="Gene3D" id="3.30.230.30">
    <property type="entry name" value="Impact, N-terminal domain"/>
    <property type="match status" value="1"/>
</dbReference>
<dbReference type="Pfam" id="PF01205">
    <property type="entry name" value="Impact_N"/>
    <property type="match status" value="1"/>
</dbReference>
<evidence type="ECO:0000259" key="2">
    <source>
        <dbReference type="Pfam" id="PF01205"/>
    </source>
</evidence>
<evidence type="ECO:0000313" key="5">
    <source>
        <dbReference type="Proteomes" id="UP001528411"/>
    </source>
</evidence>
<comment type="caution">
    <text evidence="4">The sequence shown here is derived from an EMBL/GenBank/DDBJ whole genome shotgun (WGS) entry which is preliminary data.</text>
</comment>
<dbReference type="EMBL" id="JAQOMS010000002">
    <property type="protein sequence ID" value="MDC2888610.1"/>
    <property type="molecule type" value="Genomic_DNA"/>
</dbReference>
<dbReference type="PANTHER" id="PTHR16301">
    <property type="entry name" value="IMPACT-RELATED"/>
    <property type="match status" value="1"/>
</dbReference>
<evidence type="ECO:0000313" key="4">
    <source>
        <dbReference type="EMBL" id="MDC2888610.1"/>
    </source>
</evidence>
<dbReference type="InterPro" id="IPR001498">
    <property type="entry name" value="Impact_N"/>
</dbReference>
<dbReference type="SUPFAM" id="SSF54980">
    <property type="entry name" value="EF-G C-terminal domain-like"/>
    <property type="match status" value="1"/>
</dbReference>
<comment type="similarity">
    <text evidence="1">Belongs to the IMPACT family.</text>
</comment>
<dbReference type="PROSITE" id="PS00910">
    <property type="entry name" value="UPF0029"/>
    <property type="match status" value="1"/>
</dbReference>
<keyword evidence="5" id="KW-1185">Reference proteome</keyword>
<proteinExistence type="inferred from homology"/>
<dbReference type="PANTHER" id="PTHR16301:SF20">
    <property type="entry name" value="IMPACT FAMILY MEMBER YIGZ"/>
    <property type="match status" value="1"/>
</dbReference>
<dbReference type="InterPro" id="IPR015269">
    <property type="entry name" value="UPF0029_Impact_C"/>
</dbReference>
<name>A0ABT5FAP9_9GAMM</name>
<dbReference type="Gene3D" id="3.30.70.240">
    <property type="match status" value="1"/>
</dbReference>
<dbReference type="Pfam" id="PF09186">
    <property type="entry name" value="DUF1949"/>
    <property type="match status" value="1"/>
</dbReference>
<dbReference type="NCBIfam" id="TIGR00257">
    <property type="entry name" value="IMPACT_YIGZ"/>
    <property type="match status" value="1"/>
</dbReference>
<evidence type="ECO:0000259" key="3">
    <source>
        <dbReference type="Pfam" id="PF09186"/>
    </source>
</evidence>
<dbReference type="InterPro" id="IPR035647">
    <property type="entry name" value="EFG_III/V"/>
</dbReference>
<protein>
    <submittedName>
        <fullName evidence="4">YigZ family protein</fullName>
    </submittedName>
</protein>
<sequence>MRNKKSQFICWLKTVDSREDAMAFLAIAKQTYPDARHHCWAYVMGANAQSQTAAMSDDEEPSGTAGKPILNVLQHKPVNNIMAIVIRYFGGIKLGAGGLVRAYSQSVEQAFSEAELAPIVPVDSFTAKFDFAQEQWVRHQLDLLNGTILDVEYAESVTMTGLIPSEGLQQLQNAIASKSIDLVIEE</sequence>
<dbReference type="RefSeq" id="WP_272182529.1">
    <property type="nucleotide sequence ID" value="NZ_JAQOMS010000002.1"/>
</dbReference>
<reference evidence="4 5" key="1">
    <citation type="submission" date="2023-01" db="EMBL/GenBank/DDBJ databases">
        <title>Psychrosphaera sp. nov., isolated from marine algae.</title>
        <authorList>
            <person name="Bayburt H."/>
            <person name="Choi B.J."/>
            <person name="Kim J.M."/>
            <person name="Choi D.G."/>
            <person name="Jeon C.O."/>
        </authorList>
    </citation>
    <scope>NUCLEOTIDE SEQUENCE [LARGE SCALE GENOMIC DNA]</scope>
    <source>
        <strain evidence="4 5">G1-22</strain>
    </source>
</reference>
<dbReference type="InterPro" id="IPR036956">
    <property type="entry name" value="Impact_N_sf"/>
</dbReference>
<dbReference type="SUPFAM" id="SSF54211">
    <property type="entry name" value="Ribosomal protein S5 domain 2-like"/>
    <property type="match status" value="1"/>
</dbReference>
<gene>
    <name evidence="4" type="ORF">PN838_07370</name>
</gene>
<feature type="domain" description="UPF0029" evidence="3">
    <location>
        <begin position="129"/>
        <end position="177"/>
    </location>
</feature>
<organism evidence="4 5">
    <name type="scientific">Psychrosphaera algicola</name>
    <dbReference type="NCBI Taxonomy" id="3023714"/>
    <lineage>
        <taxon>Bacteria</taxon>
        <taxon>Pseudomonadati</taxon>
        <taxon>Pseudomonadota</taxon>
        <taxon>Gammaproteobacteria</taxon>
        <taxon>Alteromonadales</taxon>
        <taxon>Pseudoalteromonadaceae</taxon>
        <taxon>Psychrosphaera</taxon>
    </lineage>
</organism>
<evidence type="ECO:0000256" key="1">
    <source>
        <dbReference type="ARBA" id="ARBA00007665"/>
    </source>
</evidence>
<accession>A0ABT5FAP9</accession>
<dbReference type="InterPro" id="IPR023582">
    <property type="entry name" value="Impact"/>
</dbReference>
<dbReference type="InterPro" id="IPR015796">
    <property type="entry name" value="Impact_YigZ-like"/>
</dbReference>
<dbReference type="InterPro" id="IPR020568">
    <property type="entry name" value="Ribosomal_Su5_D2-typ_SF"/>
</dbReference>
<dbReference type="InterPro" id="IPR020569">
    <property type="entry name" value="UPF0029_Impact_CS"/>
</dbReference>
<dbReference type="Proteomes" id="UP001528411">
    <property type="component" value="Unassembled WGS sequence"/>
</dbReference>